<keyword evidence="2" id="KW-0489">Methyltransferase</keyword>
<dbReference type="AlphaFoldDB" id="A0AAV4LWB0"/>
<dbReference type="EMBL" id="BPLF01000003">
    <property type="protein sequence ID" value="GIX64359.1"/>
    <property type="molecule type" value="Genomic_DNA"/>
</dbReference>
<evidence type="ECO:0000256" key="1">
    <source>
        <dbReference type="SAM" id="MobiDB-lite"/>
    </source>
</evidence>
<protein>
    <submittedName>
        <fullName evidence="2">RNA methyltransferase</fullName>
    </submittedName>
</protein>
<keyword evidence="3" id="KW-1185">Reference proteome</keyword>
<reference evidence="2 3" key="1">
    <citation type="submission" date="2021-06" db="EMBL/GenBank/DDBJ databases">
        <title>Genome sequence of Babesia caballi.</title>
        <authorList>
            <person name="Yamagishi J."/>
            <person name="Kidaka T."/>
            <person name="Ochi A."/>
        </authorList>
    </citation>
    <scope>NUCLEOTIDE SEQUENCE [LARGE SCALE GENOMIC DNA]</scope>
    <source>
        <strain evidence="2">USDA-D6B2</strain>
    </source>
</reference>
<dbReference type="GO" id="GO:0008168">
    <property type="term" value="F:methyltransferase activity"/>
    <property type="evidence" value="ECO:0007669"/>
    <property type="project" value="UniProtKB-KW"/>
</dbReference>
<dbReference type="GeneID" id="94195840"/>
<comment type="caution">
    <text evidence="2">The sequence shown here is derived from an EMBL/GenBank/DDBJ whole genome shotgun (WGS) entry which is preliminary data.</text>
</comment>
<name>A0AAV4LWB0_BABCB</name>
<proteinExistence type="predicted"/>
<sequence>MYIPYGPDANVTYVRWILAQEEFREEEVPAHGPGKTDKAQEHPGLERQGKADRRRAAVEDHAGVLGLRANIFKPTATYRDDLVLRVAREPPDRLHLCSRQYRQWPQAGDVLGACPPVSRLLAGPASDRLVKLIGNFDNILIVGFALC</sequence>
<feature type="compositionally biased region" description="Basic and acidic residues" evidence="1">
    <location>
        <begin position="26"/>
        <end position="53"/>
    </location>
</feature>
<feature type="region of interest" description="Disordered" evidence="1">
    <location>
        <begin position="25"/>
        <end position="53"/>
    </location>
</feature>
<evidence type="ECO:0000313" key="2">
    <source>
        <dbReference type="EMBL" id="GIX64359.1"/>
    </source>
</evidence>
<accession>A0AAV4LWB0</accession>
<evidence type="ECO:0000313" key="3">
    <source>
        <dbReference type="Proteomes" id="UP001497744"/>
    </source>
</evidence>
<dbReference type="RefSeq" id="XP_067716428.1">
    <property type="nucleotide sequence ID" value="XM_067860327.1"/>
</dbReference>
<dbReference type="GO" id="GO:0032259">
    <property type="term" value="P:methylation"/>
    <property type="evidence" value="ECO:0007669"/>
    <property type="project" value="UniProtKB-KW"/>
</dbReference>
<gene>
    <name evidence="2" type="ORF">BcabD6B2_37940</name>
</gene>
<organism evidence="2 3">
    <name type="scientific">Babesia caballi</name>
    <dbReference type="NCBI Taxonomy" id="5871"/>
    <lineage>
        <taxon>Eukaryota</taxon>
        <taxon>Sar</taxon>
        <taxon>Alveolata</taxon>
        <taxon>Apicomplexa</taxon>
        <taxon>Aconoidasida</taxon>
        <taxon>Piroplasmida</taxon>
        <taxon>Babesiidae</taxon>
        <taxon>Babesia</taxon>
    </lineage>
</organism>
<dbReference type="Proteomes" id="UP001497744">
    <property type="component" value="Unassembled WGS sequence"/>
</dbReference>
<keyword evidence="2" id="KW-0808">Transferase</keyword>